<evidence type="ECO:0000313" key="1">
    <source>
        <dbReference type="EMBL" id="KRK34511.1"/>
    </source>
</evidence>
<comment type="caution">
    <text evidence="1">The sequence shown here is derived from an EMBL/GenBank/DDBJ whole genome shotgun (WGS) entry which is preliminary data.</text>
</comment>
<proteinExistence type="predicted"/>
<reference evidence="1 2" key="1">
    <citation type="journal article" date="2015" name="Genome Announc.">
        <title>Expanding the biotechnology potential of lactobacilli through comparative genomics of 213 strains and associated genera.</title>
        <authorList>
            <person name="Sun Z."/>
            <person name="Harris H.M."/>
            <person name="McCann A."/>
            <person name="Guo C."/>
            <person name="Argimon S."/>
            <person name="Zhang W."/>
            <person name="Yang X."/>
            <person name="Jeffery I.B."/>
            <person name="Cooney J.C."/>
            <person name="Kagawa T.F."/>
            <person name="Liu W."/>
            <person name="Song Y."/>
            <person name="Salvetti E."/>
            <person name="Wrobel A."/>
            <person name="Rasinkangas P."/>
            <person name="Parkhill J."/>
            <person name="Rea M.C."/>
            <person name="O'Sullivan O."/>
            <person name="Ritari J."/>
            <person name="Douillard F.P."/>
            <person name="Paul Ross R."/>
            <person name="Yang R."/>
            <person name="Briner A.E."/>
            <person name="Felis G.E."/>
            <person name="de Vos W.M."/>
            <person name="Barrangou R."/>
            <person name="Klaenhammer T.R."/>
            <person name="Caufield P.W."/>
            <person name="Cui Y."/>
            <person name="Zhang H."/>
            <person name="O'Toole P.W."/>
        </authorList>
    </citation>
    <scope>NUCLEOTIDE SEQUENCE [LARGE SCALE GENOMIC DNA]</scope>
    <source>
        <strain evidence="1 2">DSM 20003</strain>
    </source>
</reference>
<organism evidence="1 2">
    <name type="scientific">Loigolactobacillus bifermentans DSM 20003</name>
    <dbReference type="NCBI Taxonomy" id="1423726"/>
    <lineage>
        <taxon>Bacteria</taxon>
        <taxon>Bacillati</taxon>
        <taxon>Bacillota</taxon>
        <taxon>Bacilli</taxon>
        <taxon>Lactobacillales</taxon>
        <taxon>Lactobacillaceae</taxon>
        <taxon>Loigolactobacillus</taxon>
    </lineage>
</organism>
<name>A0A0R1GKB7_9LACO</name>
<keyword evidence="2" id="KW-1185">Reference proteome</keyword>
<accession>A0A0R1GKB7</accession>
<dbReference type="AlphaFoldDB" id="A0A0R1GKB7"/>
<dbReference type="EMBL" id="AZDA01000091">
    <property type="protein sequence ID" value="KRK34511.1"/>
    <property type="molecule type" value="Genomic_DNA"/>
</dbReference>
<sequence>MSFYQRIQRYGHTFCQWLRRQAFENAEIERQQTTDFRYLALDIYKNEAQPSATDQTPWEQVYFVQNADGTIHTENSDEDLVLIDIDYQRVPQELTLKQRINHWSTLTFQSLTWPGHHHIQYHARLQKGQCRALAALWLQPKQDQSLPAL</sequence>
<gene>
    <name evidence="1" type="ORF">FC07_GL000521</name>
</gene>
<dbReference type="STRING" id="1423726.FC07_GL000521"/>
<protein>
    <submittedName>
        <fullName evidence="1">Uncharacterized protein</fullName>
    </submittedName>
</protein>
<evidence type="ECO:0000313" key="2">
    <source>
        <dbReference type="Proteomes" id="UP000051461"/>
    </source>
</evidence>
<dbReference type="RefSeq" id="WP_057904952.1">
    <property type="nucleotide sequence ID" value="NZ_AZDA01000091.1"/>
</dbReference>
<dbReference type="PATRIC" id="fig|1423726.3.peg.537"/>
<dbReference type="Proteomes" id="UP000051461">
    <property type="component" value="Unassembled WGS sequence"/>
</dbReference>